<evidence type="ECO:0000256" key="3">
    <source>
        <dbReference type="ARBA" id="ARBA00022898"/>
    </source>
</evidence>
<gene>
    <name evidence="6" type="ORF">FHS25_003706</name>
</gene>
<organism evidence="6 7">
    <name type="scientific">Rhizobium laguerreae</name>
    <dbReference type="NCBI Taxonomy" id="1076926"/>
    <lineage>
        <taxon>Bacteria</taxon>
        <taxon>Pseudomonadati</taxon>
        <taxon>Pseudomonadota</taxon>
        <taxon>Alphaproteobacteria</taxon>
        <taxon>Hyphomicrobiales</taxon>
        <taxon>Rhizobiaceae</taxon>
        <taxon>Rhizobium/Agrobacterium group</taxon>
        <taxon>Rhizobium</taxon>
    </lineage>
</organism>
<feature type="region of interest" description="Disordered" evidence="4">
    <location>
        <begin position="1"/>
        <end position="28"/>
    </location>
</feature>
<dbReference type="Pfam" id="PF00291">
    <property type="entry name" value="PALP"/>
    <property type="match status" value="1"/>
</dbReference>
<keyword evidence="7" id="KW-1185">Reference proteome</keyword>
<protein>
    <submittedName>
        <fullName evidence="6">D-cysteine desulfhydrase</fullName>
        <ecNumber evidence="6">4.4.1.15</ecNumber>
    </submittedName>
</protein>
<reference evidence="6 7" key="1">
    <citation type="submission" date="2020-08" db="EMBL/GenBank/DDBJ databases">
        <title>Genomic Encyclopedia of Type Strains, Phase III (KMG-III): the genomes of soil and plant-associated and newly described type strains.</title>
        <authorList>
            <person name="Whitman W."/>
        </authorList>
    </citation>
    <scope>NUCLEOTIDE SEQUENCE [LARGE SCALE GENOMIC DNA]</scope>
    <source>
        <strain evidence="6 7">CECT 8280</strain>
    </source>
</reference>
<dbReference type="InterPro" id="IPR027278">
    <property type="entry name" value="ACCD_DCysDesulf"/>
</dbReference>
<dbReference type="InterPro" id="IPR001926">
    <property type="entry name" value="TrpB-like_PALP"/>
</dbReference>
<dbReference type="PANTHER" id="PTHR43780">
    <property type="entry name" value="1-AMINOCYCLOPROPANE-1-CARBOXYLATE DEAMINASE-RELATED"/>
    <property type="match status" value="1"/>
</dbReference>
<evidence type="ECO:0000256" key="2">
    <source>
        <dbReference type="ARBA" id="ARBA00008639"/>
    </source>
</evidence>
<evidence type="ECO:0000256" key="4">
    <source>
        <dbReference type="SAM" id="MobiDB-lite"/>
    </source>
</evidence>
<evidence type="ECO:0000313" key="7">
    <source>
        <dbReference type="Proteomes" id="UP000542811"/>
    </source>
</evidence>
<dbReference type="SUPFAM" id="SSF53686">
    <property type="entry name" value="Tryptophan synthase beta subunit-like PLP-dependent enzymes"/>
    <property type="match status" value="1"/>
</dbReference>
<dbReference type="PANTHER" id="PTHR43780:SF2">
    <property type="entry name" value="1-AMINOCYCLOPROPANE-1-CARBOXYLATE DEAMINASE-RELATED"/>
    <property type="match status" value="1"/>
</dbReference>
<comment type="similarity">
    <text evidence="2">Belongs to the ACC deaminase/D-cysteine desulfhydrase family.</text>
</comment>
<comment type="caution">
    <text evidence="6">The sequence shown here is derived from an EMBL/GenBank/DDBJ whole genome shotgun (WGS) entry which is preliminary data.</text>
</comment>
<dbReference type="Gene3D" id="3.40.50.1100">
    <property type="match status" value="2"/>
</dbReference>
<dbReference type="PIRSF" id="PIRSF006278">
    <property type="entry name" value="ACCD_DCysDesulf"/>
    <property type="match status" value="1"/>
</dbReference>
<feature type="compositionally biased region" description="Basic and acidic residues" evidence="4">
    <location>
        <begin position="14"/>
        <end position="28"/>
    </location>
</feature>
<evidence type="ECO:0000259" key="5">
    <source>
        <dbReference type="Pfam" id="PF00291"/>
    </source>
</evidence>
<keyword evidence="3" id="KW-0663">Pyridoxal phosphate</keyword>
<sequence>MFRPLATGRRRWRPDKPHDNKRARSEMSHSDLLNRFPRVRLMRGPTPMQRLDRLERVIGERRRGVSIWVKRDDLMELGGGGNKLRKLEFLLGQAIAEGCDTVIVTGGVQSNFARLAAAACARTGLACELVLAQMVPRHSEIYQGNGNVLLDRLFGASLHILAEGDDASGFANCRASEITASGGKAFVATLGGSTPVGALGYVDCAIEIAAQSVEMGIAFQQVVIPNGSGGMHAGLVAGAAVAGKDPSRIRAYTVLSSADACIAATVDKVNAVFELLGKEDRVQAEDLTISGTQLGRGYGMPTSEMVEAVRIVGRSEGLLLDPVYGGKAFAGLLSDIENEVIAPGSNVLFVMTGGSPGLYAYADVLSSN</sequence>
<dbReference type="InterPro" id="IPR036052">
    <property type="entry name" value="TrpB-like_PALP_sf"/>
</dbReference>
<comment type="cofactor">
    <cofactor evidence="1">
        <name>pyridoxal 5'-phosphate</name>
        <dbReference type="ChEBI" id="CHEBI:597326"/>
    </cofactor>
</comment>
<feature type="domain" description="Tryptophan synthase beta chain-like PALP" evidence="5">
    <location>
        <begin position="41"/>
        <end position="353"/>
    </location>
</feature>
<keyword evidence="6" id="KW-0456">Lyase</keyword>
<name>A0ABR6GAG4_9HYPH</name>
<dbReference type="EMBL" id="JACHXX010000004">
    <property type="protein sequence ID" value="MBB3163228.1"/>
    <property type="molecule type" value="Genomic_DNA"/>
</dbReference>
<dbReference type="EC" id="4.4.1.15" evidence="6"/>
<proteinExistence type="inferred from homology"/>
<dbReference type="Proteomes" id="UP000542811">
    <property type="component" value="Unassembled WGS sequence"/>
</dbReference>
<evidence type="ECO:0000313" key="6">
    <source>
        <dbReference type="EMBL" id="MBB3163228.1"/>
    </source>
</evidence>
<evidence type="ECO:0000256" key="1">
    <source>
        <dbReference type="ARBA" id="ARBA00001933"/>
    </source>
</evidence>
<dbReference type="GO" id="GO:0019148">
    <property type="term" value="F:D-cysteine desulfhydrase activity"/>
    <property type="evidence" value="ECO:0007669"/>
    <property type="project" value="UniProtKB-EC"/>
</dbReference>
<accession>A0ABR6GAG4</accession>